<proteinExistence type="predicted"/>
<evidence type="ECO:0008006" key="3">
    <source>
        <dbReference type="Google" id="ProtNLM"/>
    </source>
</evidence>
<protein>
    <recommendedName>
        <fullName evidence="3">Phage tail protein</fullName>
    </recommendedName>
</protein>
<organism evidence="1 2">
    <name type="scientific">Parafannyhessea umbonata</name>
    <dbReference type="NCBI Taxonomy" id="604330"/>
    <lineage>
        <taxon>Bacteria</taxon>
        <taxon>Bacillati</taxon>
        <taxon>Actinomycetota</taxon>
        <taxon>Coriobacteriia</taxon>
        <taxon>Coriobacteriales</taxon>
        <taxon>Atopobiaceae</taxon>
        <taxon>Parafannyhessea</taxon>
    </lineage>
</organism>
<dbReference type="EMBL" id="LT629759">
    <property type="protein sequence ID" value="SDR69662.1"/>
    <property type="molecule type" value="Genomic_DNA"/>
</dbReference>
<sequence length="128" mass="14586">MSAVLAVGTDSGHLVEIHPDPYKFSWGLNDVSGTDAGRTIDAGATMYKQRITQKRKIGLAWRNPDHAAVGRILRAFNPEYVWVRYFDAMEDAMSVRQFYVGDRSAPLRWYNTLGGTRFQELSFDIIER</sequence>
<dbReference type="GeneID" id="78500070"/>
<dbReference type="Proteomes" id="UP000199480">
    <property type="component" value="Chromosome I"/>
</dbReference>
<evidence type="ECO:0000313" key="2">
    <source>
        <dbReference type="Proteomes" id="UP000199480"/>
    </source>
</evidence>
<evidence type="ECO:0000313" key="1">
    <source>
        <dbReference type="EMBL" id="SDR69662.1"/>
    </source>
</evidence>
<accession>A0A1H1L5T6</accession>
<name>A0A1H1L5T6_9ACTN</name>
<gene>
    <name evidence="1" type="ORF">SAMN04489857_0700</name>
</gene>
<dbReference type="AlphaFoldDB" id="A0A1H1L5T6"/>
<dbReference type="RefSeq" id="WP_197674383.1">
    <property type="nucleotide sequence ID" value="NZ_LT629759.1"/>
</dbReference>
<reference evidence="2" key="1">
    <citation type="submission" date="2016-10" db="EMBL/GenBank/DDBJ databases">
        <authorList>
            <person name="Varghese N."/>
            <person name="Submissions S."/>
        </authorList>
    </citation>
    <scope>NUCLEOTIDE SEQUENCE [LARGE SCALE GENOMIC DNA]</scope>
    <source>
        <strain evidence="2">DSM 22620</strain>
    </source>
</reference>